<evidence type="ECO:0000313" key="1">
    <source>
        <dbReference type="EMBL" id="CAJ0587646.1"/>
    </source>
</evidence>
<dbReference type="EMBL" id="CATQJA010002710">
    <property type="protein sequence ID" value="CAJ0587646.1"/>
    <property type="molecule type" value="Genomic_DNA"/>
</dbReference>
<name>A0AA36GBJ3_9BILA</name>
<reference evidence="1" key="1">
    <citation type="submission" date="2023-06" db="EMBL/GenBank/DDBJ databases">
        <authorList>
            <person name="Delattre M."/>
        </authorList>
    </citation>
    <scope>NUCLEOTIDE SEQUENCE</scope>
    <source>
        <strain evidence="1">AF72</strain>
    </source>
</reference>
<feature type="non-terminal residue" evidence="1">
    <location>
        <position position="1"/>
    </location>
</feature>
<comment type="caution">
    <text evidence="1">The sequence shown here is derived from an EMBL/GenBank/DDBJ whole genome shotgun (WGS) entry which is preliminary data.</text>
</comment>
<sequence length="177" mass="19554">MSVVYLLPMCSGITAGIVAETQYPGGRAAKDIIKVNPQFLTLHEPTSYNTAFIMDFKKPWSLISGAMLLVKFNFHTALIIIPCVSMSVQISSKLISIRQAENIRHFLTDVACIGMACQSTACISSAIFLNPGSRNYVNAAWQRIVKRKVVEKAPRIVTITEFGSPHRDTPDLAVHHH</sequence>
<organism evidence="1 2">
    <name type="scientific">Mesorhabditis spiculigera</name>
    <dbReference type="NCBI Taxonomy" id="96644"/>
    <lineage>
        <taxon>Eukaryota</taxon>
        <taxon>Metazoa</taxon>
        <taxon>Ecdysozoa</taxon>
        <taxon>Nematoda</taxon>
        <taxon>Chromadorea</taxon>
        <taxon>Rhabditida</taxon>
        <taxon>Rhabditina</taxon>
        <taxon>Rhabditomorpha</taxon>
        <taxon>Rhabditoidea</taxon>
        <taxon>Rhabditidae</taxon>
        <taxon>Mesorhabditinae</taxon>
        <taxon>Mesorhabditis</taxon>
    </lineage>
</organism>
<dbReference type="AlphaFoldDB" id="A0AA36GBJ3"/>
<evidence type="ECO:0000313" key="2">
    <source>
        <dbReference type="Proteomes" id="UP001177023"/>
    </source>
</evidence>
<gene>
    <name evidence="1" type="ORF">MSPICULIGERA_LOCUS25602</name>
</gene>
<proteinExistence type="predicted"/>
<keyword evidence="2" id="KW-1185">Reference proteome</keyword>
<dbReference type="Proteomes" id="UP001177023">
    <property type="component" value="Unassembled WGS sequence"/>
</dbReference>
<protein>
    <submittedName>
        <fullName evidence="1">Uncharacterized protein</fullName>
    </submittedName>
</protein>
<accession>A0AA36GBJ3</accession>